<keyword evidence="6" id="KW-1185">Reference proteome</keyword>
<dbReference type="GO" id="GO:0046872">
    <property type="term" value="F:metal ion binding"/>
    <property type="evidence" value="ECO:0007669"/>
    <property type="project" value="UniProtKB-KW"/>
</dbReference>
<evidence type="ECO:0000256" key="3">
    <source>
        <dbReference type="PIRSR" id="PIRSR602678-1"/>
    </source>
</evidence>
<feature type="binding site" evidence="3">
    <location>
        <position position="236"/>
    </location>
    <ligand>
        <name>a divalent metal cation</name>
        <dbReference type="ChEBI" id="CHEBI:60240"/>
        <label>1</label>
    </ligand>
</feature>
<evidence type="ECO:0000256" key="2">
    <source>
        <dbReference type="ARBA" id="ARBA00019069"/>
    </source>
</evidence>
<accession>E0VU56</accession>
<dbReference type="NCBIfam" id="TIGR00486">
    <property type="entry name" value="YbgI_SA1388"/>
    <property type="match status" value="1"/>
</dbReference>
<dbReference type="EnsemblMetazoa" id="PHUM446240-RA">
    <property type="protein sequence ID" value="PHUM446240-PA"/>
    <property type="gene ID" value="PHUM446240"/>
</dbReference>
<reference evidence="4" key="1">
    <citation type="submission" date="2007-04" db="EMBL/GenBank/DDBJ databases">
        <title>Annotation of Pediculus humanus corporis strain USDA.</title>
        <authorList>
            <person name="Kirkness E."/>
            <person name="Hannick L."/>
            <person name="Hass B."/>
            <person name="Bruggner R."/>
            <person name="Lawson D."/>
            <person name="Bidwell S."/>
            <person name="Joardar V."/>
            <person name="Caler E."/>
            <person name="Walenz B."/>
            <person name="Inman J."/>
            <person name="Schobel S."/>
            <person name="Galinsky K."/>
            <person name="Amedeo P."/>
            <person name="Strausberg R."/>
        </authorList>
    </citation>
    <scope>NUCLEOTIDE SEQUENCE</scope>
    <source>
        <strain evidence="4">USDA</strain>
    </source>
</reference>
<dbReference type="GeneID" id="8231189"/>
<reference evidence="4" key="2">
    <citation type="submission" date="2007-04" db="EMBL/GenBank/DDBJ databases">
        <title>The genome of the human body louse.</title>
        <authorList>
            <consortium name="The Human Body Louse Genome Consortium"/>
            <person name="Kirkness E."/>
            <person name="Walenz B."/>
            <person name="Hass B."/>
            <person name="Bruggner R."/>
            <person name="Strausberg R."/>
        </authorList>
    </citation>
    <scope>NUCLEOTIDE SEQUENCE</scope>
    <source>
        <strain evidence="4">USDA</strain>
    </source>
</reference>
<feature type="binding site" evidence="3">
    <location>
        <position position="240"/>
    </location>
    <ligand>
        <name>a divalent metal cation</name>
        <dbReference type="ChEBI" id="CHEBI:60240"/>
        <label>1</label>
    </ligand>
</feature>
<dbReference type="PANTHER" id="PTHR13799">
    <property type="entry name" value="NGG1 INTERACTING FACTOR 3"/>
    <property type="match status" value="1"/>
</dbReference>
<dbReference type="SUPFAM" id="SSF102705">
    <property type="entry name" value="NIF3 (NGG1p interacting factor 3)-like"/>
    <property type="match status" value="1"/>
</dbReference>
<dbReference type="OMA" id="NFDKTHL"/>
<sequence>MSTQISVGVDLKSIINFLKSFAPINLSESWDNTGLLVEPSTVTPVKCVLLTNDLTEDVLKEALEFKTGLIISYHPPIFKPLTKITTSSWKERIIGTCLENKIAIYSPHTSWDSISGGVNDWLAKGFDVETINPITPTNLSDNPNAGIGRFCILKKEITILEAVDIVKKLTSLQFINLALARSASLETKIKKIGICAGSGSSVLQNIQADLFLTGEMSHHSLLEAIHNNTSVILCNHSNSERGFLKEFSKILEGNFNKYDLKVLVSKTDRDPIQTI</sequence>
<dbReference type="OrthoDB" id="3345469at2759"/>
<proteinExistence type="inferred from homology"/>
<dbReference type="Pfam" id="PF01784">
    <property type="entry name" value="DUF34_NIF3"/>
    <property type="match status" value="1"/>
</dbReference>
<feature type="binding site" evidence="3">
    <location>
        <position position="74"/>
    </location>
    <ligand>
        <name>a divalent metal cation</name>
        <dbReference type="ChEBI" id="CHEBI:60240"/>
        <label>1</label>
    </ligand>
</feature>
<evidence type="ECO:0000313" key="5">
    <source>
        <dbReference type="EnsemblMetazoa" id="PHUM446240-PA"/>
    </source>
</evidence>
<dbReference type="InParanoid" id="E0VU56"/>
<evidence type="ECO:0000313" key="4">
    <source>
        <dbReference type="EMBL" id="EEB16912.1"/>
    </source>
</evidence>
<dbReference type="RefSeq" id="XP_002429650.1">
    <property type="nucleotide sequence ID" value="XM_002429605.1"/>
</dbReference>
<name>E0VU56_PEDHC</name>
<dbReference type="InterPro" id="IPR036069">
    <property type="entry name" value="DUF34/NIF3_sf"/>
</dbReference>
<dbReference type="GO" id="GO:0005739">
    <property type="term" value="C:mitochondrion"/>
    <property type="evidence" value="ECO:0007669"/>
    <property type="project" value="TreeGrafter"/>
</dbReference>
<keyword evidence="3" id="KW-0479">Metal-binding</keyword>
<dbReference type="HOGENOM" id="CLU_037423_0_1_1"/>
<dbReference type="eggNOG" id="KOG4131">
    <property type="taxonomic scope" value="Eukaryota"/>
</dbReference>
<dbReference type="VEuPathDB" id="VectorBase:PHUM446240"/>
<dbReference type="InterPro" id="IPR002678">
    <property type="entry name" value="DUF34/NIF3"/>
</dbReference>
<dbReference type="EMBL" id="DS235780">
    <property type="protein sequence ID" value="EEB16912.1"/>
    <property type="molecule type" value="Genomic_DNA"/>
</dbReference>
<dbReference type="STRING" id="121224.E0VU56"/>
<dbReference type="CTD" id="8231189"/>
<dbReference type="AlphaFoldDB" id="E0VU56"/>
<comment type="similarity">
    <text evidence="1">Belongs to the GTP cyclohydrolase I type 2/NIF3 family.</text>
</comment>
<evidence type="ECO:0000313" key="6">
    <source>
        <dbReference type="Proteomes" id="UP000009046"/>
    </source>
</evidence>
<feature type="binding site" evidence="3">
    <location>
        <position position="112"/>
    </location>
    <ligand>
        <name>a divalent metal cation</name>
        <dbReference type="ChEBI" id="CHEBI:60240"/>
        <label>1</label>
    </ligand>
</feature>
<protein>
    <recommendedName>
        <fullName evidence="2">NIF3-like protein 1</fullName>
    </recommendedName>
</protein>
<dbReference type="FunCoup" id="E0VU56">
    <property type="interactions" value="1882"/>
</dbReference>
<dbReference type="PANTHER" id="PTHR13799:SF13">
    <property type="entry name" value="NIF3-LIKE PROTEIN 1"/>
    <property type="match status" value="1"/>
</dbReference>
<reference evidence="5" key="3">
    <citation type="submission" date="2020-05" db="UniProtKB">
        <authorList>
            <consortium name="EnsemblMetazoa"/>
        </authorList>
    </citation>
    <scope>IDENTIFICATION</scope>
    <source>
        <strain evidence="5">USDA</strain>
    </source>
</reference>
<evidence type="ECO:0000256" key="1">
    <source>
        <dbReference type="ARBA" id="ARBA00006964"/>
    </source>
</evidence>
<dbReference type="Proteomes" id="UP000009046">
    <property type="component" value="Unassembled WGS sequence"/>
</dbReference>
<gene>
    <name evidence="5" type="primary">8231189</name>
    <name evidence="4" type="ORF">Phum_PHUM446240</name>
</gene>
<organism>
    <name type="scientific">Pediculus humanus subsp. corporis</name>
    <name type="common">Body louse</name>
    <dbReference type="NCBI Taxonomy" id="121224"/>
    <lineage>
        <taxon>Eukaryota</taxon>
        <taxon>Metazoa</taxon>
        <taxon>Ecdysozoa</taxon>
        <taxon>Arthropoda</taxon>
        <taxon>Hexapoda</taxon>
        <taxon>Insecta</taxon>
        <taxon>Pterygota</taxon>
        <taxon>Neoptera</taxon>
        <taxon>Paraneoptera</taxon>
        <taxon>Psocodea</taxon>
        <taxon>Troctomorpha</taxon>
        <taxon>Phthiraptera</taxon>
        <taxon>Anoplura</taxon>
        <taxon>Pediculidae</taxon>
        <taxon>Pediculus</taxon>
    </lineage>
</organism>
<dbReference type="Gene3D" id="3.40.1390.30">
    <property type="entry name" value="NIF3 (NGG1p interacting factor 3)-like"/>
    <property type="match status" value="1"/>
</dbReference>
<dbReference type="EMBL" id="AAZO01005449">
    <property type="status" value="NOT_ANNOTATED_CDS"/>
    <property type="molecule type" value="Genomic_DNA"/>
</dbReference>
<dbReference type="KEGG" id="phu:Phum_PHUM446240"/>
<dbReference type="FunFam" id="3.40.1390.30:FF:000001">
    <property type="entry name" value="GTP cyclohydrolase 1 type 2"/>
    <property type="match status" value="1"/>
</dbReference>